<proteinExistence type="predicted"/>
<dbReference type="Gene3D" id="3.60.10.10">
    <property type="entry name" value="Endonuclease/exonuclease/phosphatase"/>
    <property type="match status" value="1"/>
</dbReference>
<sequence length="360" mass="39851">MVETLTADAEHVFHRRHRPVLARVRLALMTVVLAAALFAVVNLAVSGRVAVWLAASMIPPIMPLAVVILTAVPAIALPGRRRFPVVLALVGIAVTLPGCGLNPAVLAPRRPVAEGDGRPGLSVVSWNTEYWHQTDDPARFYAYLTNRDADVYLLQEYLHVENGVVLPINDLVALRRHFPRYRIFVSGELVTLVRDELATAKAPVQVAPDVLRVDVRVPDGQDASIYNVHIPAQLDPGLSPLSGAFYRTLNERDRSRRQEYRALTTDLRANTRPTVVAGDFNTSSAMGDLRSVRDLATDAGRVSRSLYPVSWSEHRPAALRLWRLDWTFLRNAEAEDYRLESAEGMSDHALQAITVRVGAR</sequence>
<evidence type="ECO:0000313" key="4">
    <source>
        <dbReference type="Proteomes" id="UP001501074"/>
    </source>
</evidence>
<feature type="transmembrane region" description="Helical" evidence="1">
    <location>
        <begin position="24"/>
        <end position="45"/>
    </location>
</feature>
<feature type="transmembrane region" description="Helical" evidence="1">
    <location>
        <begin position="51"/>
        <end position="76"/>
    </location>
</feature>
<evidence type="ECO:0000256" key="1">
    <source>
        <dbReference type="SAM" id="Phobius"/>
    </source>
</evidence>
<keyword evidence="3" id="KW-0378">Hydrolase</keyword>
<dbReference type="InterPro" id="IPR005135">
    <property type="entry name" value="Endo/exonuclease/phosphatase"/>
</dbReference>
<name>A0ABP6ZXR5_9ACTN</name>
<dbReference type="GO" id="GO:0004519">
    <property type="term" value="F:endonuclease activity"/>
    <property type="evidence" value="ECO:0007669"/>
    <property type="project" value="UniProtKB-KW"/>
</dbReference>
<comment type="caution">
    <text evidence="3">The sequence shown here is derived from an EMBL/GenBank/DDBJ whole genome shotgun (WGS) entry which is preliminary data.</text>
</comment>
<keyword evidence="1" id="KW-0812">Transmembrane</keyword>
<reference evidence="4" key="1">
    <citation type="journal article" date="2019" name="Int. J. Syst. Evol. Microbiol.">
        <title>The Global Catalogue of Microorganisms (GCM) 10K type strain sequencing project: providing services to taxonomists for standard genome sequencing and annotation.</title>
        <authorList>
            <consortium name="The Broad Institute Genomics Platform"/>
            <consortium name="The Broad Institute Genome Sequencing Center for Infectious Disease"/>
            <person name="Wu L."/>
            <person name="Ma J."/>
        </authorList>
    </citation>
    <scope>NUCLEOTIDE SEQUENCE [LARGE SCALE GENOMIC DNA]</scope>
    <source>
        <strain evidence="4">JCM 16902</strain>
    </source>
</reference>
<evidence type="ECO:0000259" key="2">
    <source>
        <dbReference type="Pfam" id="PF03372"/>
    </source>
</evidence>
<dbReference type="InterPro" id="IPR036691">
    <property type="entry name" value="Endo/exonu/phosph_ase_sf"/>
</dbReference>
<keyword evidence="3" id="KW-0255">Endonuclease</keyword>
<keyword evidence="4" id="KW-1185">Reference proteome</keyword>
<protein>
    <submittedName>
        <fullName evidence="3">Endonuclease/exonuclease/phosphatase family protein</fullName>
    </submittedName>
</protein>
<dbReference type="SUPFAM" id="SSF56219">
    <property type="entry name" value="DNase I-like"/>
    <property type="match status" value="1"/>
</dbReference>
<dbReference type="RefSeq" id="WP_231489471.1">
    <property type="nucleotide sequence ID" value="NZ_BAAAZO010000007.1"/>
</dbReference>
<keyword evidence="1" id="KW-0472">Membrane</keyword>
<evidence type="ECO:0000313" key="3">
    <source>
        <dbReference type="EMBL" id="GAA3620693.1"/>
    </source>
</evidence>
<keyword evidence="1" id="KW-1133">Transmembrane helix</keyword>
<gene>
    <name evidence="3" type="ORF">GCM10022223_41960</name>
</gene>
<accession>A0ABP6ZXR5</accession>
<keyword evidence="3" id="KW-0540">Nuclease</keyword>
<dbReference type="Proteomes" id="UP001501074">
    <property type="component" value="Unassembled WGS sequence"/>
</dbReference>
<dbReference type="Pfam" id="PF03372">
    <property type="entry name" value="Exo_endo_phos"/>
    <property type="match status" value="1"/>
</dbReference>
<feature type="domain" description="Endonuclease/exonuclease/phosphatase" evidence="2">
    <location>
        <begin position="125"/>
        <end position="348"/>
    </location>
</feature>
<dbReference type="EMBL" id="BAAAZO010000007">
    <property type="protein sequence ID" value="GAA3620693.1"/>
    <property type="molecule type" value="Genomic_DNA"/>
</dbReference>
<feature type="transmembrane region" description="Helical" evidence="1">
    <location>
        <begin position="83"/>
        <end position="106"/>
    </location>
</feature>
<organism evidence="3 4">
    <name type="scientific">Kineosporia mesophila</name>
    <dbReference type="NCBI Taxonomy" id="566012"/>
    <lineage>
        <taxon>Bacteria</taxon>
        <taxon>Bacillati</taxon>
        <taxon>Actinomycetota</taxon>
        <taxon>Actinomycetes</taxon>
        <taxon>Kineosporiales</taxon>
        <taxon>Kineosporiaceae</taxon>
        <taxon>Kineosporia</taxon>
    </lineage>
</organism>